<keyword evidence="2" id="KW-0472">Membrane</keyword>
<name>A0A1C3KV12_PLAOA</name>
<dbReference type="AlphaFoldDB" id="A0A1C3KV12"/>
<protein>
    <submittedName>
        <fullName evidence="3">Uncharacterized protein</fullName>
    </submittedName>
</protein>
<feature type="transmembrane region" description="Helical" evidence="2">
    <location>
        <begin position="85"/>
        <end position="104"/>
    </location>
</feature>
<dbReference type="VEuPathDB" id="PlasmoDB:POWCR01_120017000"/>
<dbReference type="OrthoDB" id="377245at2759"/>
<keyword evidence="2" id="KW-0812">Transmembrane</keyword>
<reference evidence="3 4" key="1">
    <citation type="submission" date="2016-06" db="EMBL/GenBank/DDBJ databases">
        <authorList>
            <consortium name="Pathogen Informatics"/>
        </authorList>
    </citation>
    <scope>NUCLEOTIDE SEQUENCE [LARGE SCALE GENOMIC DNA]</scope>
    <source>
        <strain evidence="3">PowCR01</strain>
    </source>
</reference>
<evidence type="ECO:0000313" key="3">
    <source>
        <dbReference type="EMBL" id="SBT78019.1"/>
    </source>
</evidence>
<sequence length="105" mass="12816">MDIYSLYYSKLKKDPVNELGYLSKSRQENQINEEDLSYNIQCNYKLFFFIVQLQQKLKDVEKENERLKNLLKTYNKETITRDHEMIKKVLLFISCLIFIIIFFLF</sequence>
<proteinExistence type="predicted"/>
<evidence type="ECO:0000256" key="2">
    <source>
        <dbReference type="SAM" id="Phobius"/>
    </source>
</evidence>
<gene>
    <name evidence="3" type="primary">PowCR01_120017000</name>
    <name evidence="3" type="ORF">POWCR01_120017000</name>
</gene>
<keyword evidence="2" id="KW-1133">Transmembrane helix</keyword>
<dbReference type="Proteomes" id="UP000243200">
    <property type="component" value="Chromosome 12"/>
</dbReference>
<accession>A0A1C3KV12</accession>
<evidence type="ECO:0000256" key="1">
    <source>
        <dbReference type="SAM" id="Coils"/>
    </source>
</evidence>
<evidence type="ECO:0000313" key="4">
    <source>
        <dbReference type="Proteomes" id="UP000243200"/>
    </source>
</evidence>
<dbReference type="EMBL" id="LT594516">
    <property type="protein sequence ID" value="SBT78019.1"/>
    <property type="molecule type" value="Genomic_DNA"/>
</dbReference>
<dbReference type="VEuPathDB" id="PlasmoDB:PocGH01_12021400"/>
<keyword evidence="1" id="KW-0175">Coiled coil</keyword>
<feature type="coiled-coil region" evidence="1">
    <location>
        <begin position="50"/>
        <end position="77"/>
    </location>
</feature>
<organism evidence="3 4">
    <name type="scientific">Plasmodium ovale</name>
    <name type="common">malaria parasite P. ovale</name>
    <dbReference type="NCBI Taxonomy" id="36330"/>
    <lineage>
        <taxon>Eukaryota</taxon>
        <taxon>Sar</taxon>
        <taxon>Alveolata</taxon>
        <taxon>Apicomplexa</taxon>
        <taxon>Aconoidasida</taxon>
        <taxon>Haemosporida</taxon>
        <taxon>Plasmodiidae</taxon>
        <taxon>Plasmodium</taxon>
        <taxon>Plasmodium (Plasmodium)</taxon>
    </lineage>
</organism>